<evidence type="ECO:0000313" key="3">
    <source>
        <dbReference type="EMBL" id="VAW40158.1"/>
    </source>
</evidence>
<accession>A0A3B0V929</accession>
<keyword evidence="1" id="KW-0472">Membrane</keyword>
<dbReference type="Pfam" id="PF01145">
    <property type="entry name" value="Band_7"/>
    <property type="match status" value="1"/>
</dbReference>
<dbReference type="InterPro" id="IPR001107">
    <property type="entry name" value="Band_7"/>
</dbReference>
<sequence length="449" mass="50245">MSQNSRRPLPRRTSQTIDHLWYMVVLFGLLFLFWMYARYIERVDIPLVTDWLGRTAPFLPAPPGLAYLLGFFHWKVLRHIIAVGVGWYFALDAAVILVKLLYDLPDRAGAKQFLNRLLGLTVPAGSAPEIDPATLAAHRQESVLLRVGGPGKVKVPPGHVMVTELNGRFQHILPAGTYTLGRYEYIHAVLNLQPQERSADKFSAHSRDGIELCVGLSLTYRLKKGSQAIRKENPYPYDETAVRTAAYAQTVIDDHGTTGTWEDAPLAIAKSTLGGMLAGYKLDEIITPEQPGEEPYRTINKDLRRKTDQALNNVGIELLSIAITRLDLPSGVNEQYIEYWKSDWESKMLLKMVDGTATAVEEMEIARAEAEMTMVQAVLEGVQRARREGATAHMDEVVALRLVDALEKMARQSELTSPLPTSLLAQLDDLRKQLGDGTLEPKLPWKPIR</sequence>
<dbReference type="Gene3D" id="3.30.479.30">
    <property type="entry name" value="Band 7 domain"/>
    <property type="match status" value="1"/>
</dbReference>
<feature type="transmembrane region" description="Helical" evidence="1">
    <location>
        <begin position="81"/>
        <end position="102"/>
    </location>
</feature>
<protein>
    <recommendedName>
        <fullName evidence="2">Band 7 domain-containing protein</fullName>
    </recommendedName>
</protein>
<proteinExistence type="predicted"/>
<evidence type="ECO:0000259" key="2">
    <source>
        <dbReference type="Pfam" id="PF01145"/>
    </source>
</evidence>
<feature type="transmembrane region" description="Helical" evidence="1">
    <location>
        <begin position="20"/>
        <end position="37"/>
    </location>
</feature>
<dbReference type="AlphaFoldDB" id="A0A3B0V929"/>
<keyword evidence="1" id="KW-1133">Transmembrane helix</keyword>
<name>A0A3B0V929_9ZZZZ</name>
<gene>
    <name evidence="3" type="ORF">MNBD_CHLOROFLEXI01-413</name>
</gene>
<evidence type="ECO:0000256" key="1">
    <source>
        <dbReference type="SAM" id="Phobius"/>
    </source>
</evidence>
<dbReference type="InterPro" id="IPR036013">
    <property type="entry name" value="Band_7/SPFH_dom_sf"/>
</dbReference>
<feature type="transmembrane region" description="Helical" evidence="1">
    <location>
        <begin position="57"/>
        <end position="74"/>
    </location>
</feature>
<organism evidence="3">
    <name type="scientific">hydrothermal vent metagenome</name>
    <dbReference type="NCBI Taxonomy" id="652676"/>
    <lineage>
        <taxon>unclassified sequences</taxon>
        <taxon>metagenomes</taxon>
        <taxon>ecological metagenomes</taxon>
    </lineage>
</organism>
<feature type="domain" description="Band 7" evidence="2">
    <location>
        <begin position="154"/>
        <end position="335"/>
    </location>
</feature>
<reference evidence="3" key="1">
    <citation type="submission" date="2018-06" db="EMBL/GenBank/DDBJ databases">
        <authorList>
            <person name="Zhirakovskaya E."/>
        </authorList>
    </citation>
    <scope>NUCLEOTIDE SEQUENCE</scope>
</reference>
<dbReference type="EMBL" id="UOEU01000780">
    <property type="protein sequence ID" value="VAW40158.1"/>
    <property type="molecule type" value="Genomic_DNA"/>
</dbReference>
<keyword evidence="1" id="KW-0812">Transmembrane</keyword>
<dbReference type="SUPFAM" id="SSF117892">
    <property type="entry name" value="Band 7/SPFH domain"/>
    <property type="match status" value="1"/>
</dbReference>